<comment type="cofactor">
    <cofactor evidence="1">
        <name>Zn(2+)</name>
        <dbReference type="ChEBI" id="CHEBI:29105"/>
    </cofactor>
</comment>
<dbReference type="GO" id="GO:0046872">
    <property type="term" value="F:metal ion binding"/>
    <property type="evidence" value="ECO:0007669"/>
    <property type="project" value="UniProtKB-KW"/>
</dbReference>
<dbReference type="PANTHER" id="PTHR37418:SF2">
    <property type="entry name" value="3-KETO-5-AMINOHEXANOATE CLEAVAGE ENZYME"/>
    <property type="match status" value="1"/>
</dbReference>
<keyword evidence="2" id="KW-0808">Transferase</keyword>
<accession>A0A151AD52</accession>
<dbReference type="Pfam" id="PF05853">
    <property type="entry name" value="BKACE"/>
    <property type="match status" value="1"/>
</dbReference>
<dbReference type="RefSeq" id="WP_066382511.1">
    <property type="nucleotide sequence ID" value="NZ_LTAZ01000005.1"/>
</dbReference>
<gene>
    <name evidence="5" type="ORF">HAPAU_22630</name>
</gene>
<dbReference type="GO" id="GO:0043720">
    <property type="term" value="F:3-keto-5-aminohexanoate cleavage activity"/>
    <property type="evidence" value="ECO:0007669"/>
    <property type="project" value="InterPro"/>
</dbReference>
<evidence type="ECO:0000256" key="4">
    <source>
        <dbReference type="ARBA" id="ARBA00022833"/>
    </source>
</evidence>
<organism evidence="5 6">
    <name type="scientific">Halalkalicoccus paucihalophilus</name>
    <dbReference type="NCBI Taxonomy" id="1008153"/>
    <lineage>
        <taxon>Archaea</taxon>
        <taxon>Methanobacteriati</taxon>
        <taxon>Methanobacteriota</taxon>
        <taxon>Stenosarchaea group</taxon>
        <taxon>Halobacteria</taxon>
        <taxon>Halobacteriales</taxon>
        <taxon>Halococcaceae</taxon>
        <taxon>Halalkalicoccus</taxon>
    </lineage>
</organism>
<keyword evidence="3" id="KW-0479">Metal-binding</keyword>
<reference evidence="5 6" key="1">
    <citation type="submission" date="2016-02" db="EMBL/GenBank/DDBJ databases">
        <title>Genome sequence of Halalkalicoccus paucihalophilus DSM 24557.</title>
        <authorList>
            <person name="Poehlein A."/>
            <person name="Daniel R."/>
        </authorList>
    </citation>
    <scope>NUCLEOTIDE SEQUENCE [LARGE SCALE GENOMIC DNA]</scope>
    <source>
        <strain evidence="5 6">DSM 24557</strain>
    </source>
</reference>
<evidence type="ECO:0000256" key="2">
    <source>
        <dbReference type="ARBA" id="ARBA00022679"/>
    </source>
</evidence>
<keyword evidence="6" id="KW-1185">Reference proteome</keyword>
<name>A0A151AD52_9EURY</name>
<dbReference type="Gene3D" id="3.20.20.70">
    <property type="entry name" value="Aldolase class I"/>
    <property type="match status" value="1"/>
</dbReference>
<dbReference type="PANTHER" id="PTHR37418">
    <property type="entry name" value="3-KETO-5-AMINOHEXANOATE CLEAVAGE ENZYME-RELATED"/>
    <property type="match status" value="1"/>
</dbReference>
<protein>
    <recommendedName>
        <fullName evidence="7">3-keto-5-aminohexanoate cleavage enzyme</fullName>
    </recommendedName>
</protein>
<evidence type="ECO:0000313" key="5">
    <source>
        <dbReference type="EMBL" id="KYH25588.1"/>
    </source>
</evidence>
<evidence type="ECO:0008006" key="7">
    <source>
        <dbReference type="Google" id="ProtNLM"/>
    </source>
</evidence>
<dbReference type="AlphaFoldDB" id="A0A151AD52"/>
<dbReference type="OrthoDB" id="299212at2157"/>
<keyword evidence="4" id="KW-0862">Zinc</keyword>
<dbReference type="EMBL" id="LTAZ01000005">
    <property type="protein sequence ID" value="KYH25588.1"/>
    <property type="molecule type" value="Genomic_DNA"/>
</dbReference>
<dbReference type="PATRIC" id="fig|1008153.3.peg.2305"/>
<evidence type="ECO:0000256" key="1">
    <source>
        <dbReference type="ARBA" id="ARBA00001947"/>
    </source>
</evidence>
<sequence length="278" mass="30872">MTYDDYLAGKKVILTVATTGGVHGKDANLNLPEQPAEIARDVRECERLGASIAHVHGRDEYGENSAAHLQAVNDAIRDHCEDVIIQNTTGGQSAYESRVRGIRTDPPPEMASLDMGPFNRGQHIITEHTRHNIESLAREMRERGIKPELEAFNNGHLNETHRLIDLGLLEEPYYVNLIFGGGTFSMPSPRNLLNLVDNLPENAEFNVLATGRHQLPLTTMAVLLGGHVRVGMEDNLYFERGRPAENNAQLVERSVEVIERLGREIATPEEARSILGMD</sequence>
<dbReference type="InterPro" id="IPR013785">
    <property type="entry name" value="Aldolase_TIM"/>
</dbReference>
<dbReference type="Proteomes" id="UP000075321">
    <property type="component" value="Unassembled WGS sequence"/>
</dbReference>
<evidence type="ECO:0000313" key="6">
    <source>
        <dbReference type="Proteomes" id="UP000075321"/>
    </source>
</evidence>
<evidence type="ECO:0000256" key="3">
    <source>
        <dbReference type="ARBA" id="ARBA00022723"/>
    </source>
</evidence>
<comment type="caution">
    <text evidence="5">The sequence shown here is derived from an EMBL/GenBank/DDBJ whole genome shotgun (WGS) entry which is preliminary data.</text>
</comment>
<proteinExistence type="predicted"/>
<dbReference type="InterPro" id="IPR008567">
    <property type="entry name" value="BKACE"/>
</dbReference>